<name>A0A1E7FR45_9STRA</name>
<feature type="region of interest" description="Disordered" evidence="1">
    <location>
        <begin position="34"/>
        <end position="55"/>
    </location>
</feature>
<keyword evidence="3" id="KW-1185">Reference proteome</keyword>
<proteinExistence type="predicted"/>
<feature type="region of interest" description="Disordered" evidence="1">
    <location>
        <begin position="185"/>
        <end position="209"/>
    </location>
</feature>
<reference evidence="2 3" key="1">
    <citation type="submission" date="2016-09" db="EMBL/GenBank/DDBJ databases">
        <title>Extensive genetic diversity and differential bi-allelic expression allows diatom success in the polar Southern Ocean.</title>
        <authorList>
            <consortium name="DOE Joint Genome Institute"/>
            <person name="Mock T."/>
            <person name="Otillar R.P."/>
            <person name="Strauss J."/>
            <person name="Dupont C."/>
            <person name="Frickenhaus S."/>
            <person name="Maumus F."/>
            <person name="Mcmullan M."/>
            <person name="Sanges R."/>
            <person name="Schmutz J."/>
            <person name="Toseland A."/>
            <person name="Valas R."/>
            <person name="Veluchamy A."/>
            <person name="Ward B.J."/>
            <person name="Allen A."/>
            <person name="Barry K."/>
            <person name="Falciatore A."/>
            <person name="Ferrante M."/>
            <person name="Fortunato A.E."/>
            <person name="Gloeckner G."/>
            <person name="Gruber A."/>
            <person name="Hipkin R."/>
            <person name="Janech M."/>
            <person name="Kroth P."/>
            <person name="Leese F."/>
            <person name="Lindquist E."/>
            <person name="Lyon B.R."/>
            <person name="Martin J."/>
            <person name="Mayer C."/>
            <person name="Parker M."/>
            <person name="Quesneville H."/>
            <person name="Raymond J."/>
            <person name="Uhlig C."/>
            <person name="Valentin K.U."/>
            <person name="Worden A.Z."/>
            <person name="Armbrust E.V."/>
            <person name="Bowler C."/>
            <person name="Green B."/>
            <person name="Moulton V."/>
            <person name="Van Oosterhout C."/>
            <person name="Grigoriev I."/>
        </authorList>
    </citation>
    <scope>NUCLEOTIDE SEQUENCE [LARGE SCALE GENOMIC DNA]</scope>
    <source>
        <strain evidence="2 3">CCMP1102</strain>
    </source>
</reference>
<feature type="compositionally biased region" description="Low complexity" evidence="1">
    <location>
        <begin position="196"/>
        <end position="206"/>
    </location>
</feature>
<dbReference type="EMBL" id="KV784354">
    <property type="protein sequence ID" value="OEU20584.1"/>
    <property type="molecule type" value="Genomic_DNA"/>
</dbReference>
<feature type="compositionally biased region" description="Basic and acidic residues" evidence="1">
    <location>
        <begin position="38"/>
        <end position="55"/>
    </location>
</feature>
<gene>
    <name evidence="2" type="primary">CHI11</name>
    <name evidence="2" type="ORF">FRACYDRAFT_259592</name>
</gene>
<protein>
    <submittedName>
        <fullName evidence="2">Chitinase-like protein</fullName>
    </submittedName>
</protein>
<sequence length="608" mass="66010">MTNKNRGDNASVDILHHDDSIIESLPFAVDDTFSSTTSRDHNNNDNDNICKRIPSEETNTWPPSYNKNKNSETSIYTSKMMTTTYNSTISCNSQNSSPSTQTPGLVESMMTDATSCCSELSASNNAADVVTKSTFNNCQIKNNSPQPLTTAAASSTAAMSSAIFSISSLQSVNLEVKESNKVLSRRNPFPSDDDSISMGVSSSSSSLVGEPRTIYQQQSEMSDSIGFSQLMQAADDSNIQLGQSRTTTATATAITSNLSGHRSNNNNNMQMHAHMPPLLEHQEMMESGALISAAPTNTITSICEEPVTLSTTKIRNWWPNILPSAGSSRTANHHELGTPLLTETNNTSNQINSASHVNRLLSSDYIQQHHANIALERARETVQIRIDDDESFEVSVLLGGSSPCTVDDVMDVISNADLLSLWCDPIETLIVISNSSDDSPMAVNVNTNANAARMSPDRTDPESVREYEGEWIEATTSVLESPSTSLSFIFNAGQRLLESLGFASYGRITMFVERRRGHVGLTIGPFHGGIHASHTIHVSEDTNNSGSIRIVDRVRLTRDEEYGVVGSCLSHCLLPSIGGYVDQVTTSMARLLQLLDNNDILAGNSHPR</sequence>
<evidence type="ECO:0000313" key="3">
    <source>
        <dbReference type="Proteomes" id="UP000095751"/>
    </source>
</evidence>
<dbReference type="OrthoDB" id="48583at2759"/>
<dbReference type="InParanoid" id="A0A1E7FR45"/>
<dbReference type="KEGG" id="fcy:FRACYDRAFT_259592"/>
<dbReference type="AlphaFoldDB" id="A0A1E7FR45"/>
<evidence type="ECO:0000313" key="2">
    <source>
        <dbReference type="EMBL" id="OEU20584.1"/>
    </source>
</evidence>
<evidence type="ECO:0000256" key="1">
    <source>
        <dbReference type="SAM" id="MobiDB-lite"/>
    </source>
</evidence>
<organism evidence="2 3">
    <name type="scientific">Fragilariopsis cylindrus CCMP1102</name>
    <dbReference type="NCBI Taxonomy" id="635003"/>
    <lineage>
        <taxon>Eukaryota</taxon>
        <taxon>Sar</taxon>
        <taxon>Stramenopiles</taxon>
        <taxon>Ochrophyta</taxon>
        <taxon>Bacillariophyta</taxon>
        <taxon>Bacillariophyceae</taxon>
        <taxon>Bacillariophycidae</taxon>
        <taxon>Bacillariales</taxon>
        <taxon>Bacillariaceae</taxon>
        <taxon>Fragilariopsis</taxon>
    </lineage>
</organism>
<accession>A0A1E7FR45</accession>
<dbReference type="Proteomes" id="UP000095751">
    <property type="component" value="Unassembled WGS sequence"/>
</dbReference>